<dbReference type="EMBL" id="FOWW01000008">
    <property type="protein sequence ID" value="SFQ50574.1"/>
    <property type="molecule type" value="Genomic_DNA"/>
</dbReference>
<keyword evidence="4" id="KW-1185">Reference proteome</keyword>
<dbReference type="SUPFAM" id="SSF51679">
    <property type="entry name" value="Bacterial luciferase-like"/>
    <property type="match status" value="1"/>
</dbReference>
<dbReference type="AlphaFoldDB" id="A0A1I5Z248"/>
<accession>A0A1I5Z248</accession>
<gene>
    <name evidence="3" type="ORF">SAMN05421810_108148</name>
</gene>
<dbReference type="PANTHER" id="PTHR43244">
    <property type="match status" value="1"/>
</dbReference>
<dbReference type="Gene3D" id="3.20.20.30">
    <property type="entry name" value="Luciferase-like domain"/>
    <property type="match status" value="1"/>
</dbReference>
<evidence type="ECO:0000256" key="1">
    <source>
        <dbReference type="ARBA" id="ARBA00023002"/>
    </source>
</evidence>
<name>A0A1I5Z248_9PSEU</name>
<dbReference type="InterPro" id="IPR050564">
    <property type="entry name" value="F420-G6PD/mer"/>
</dbReference>
<dbReference type="GO" id="GO:0016705">
    <property type="term" value="F:oxidoreductase activity, acting on paired donors, with incorporation or reduction of molecular oxygen"/>
    <property type="evidence" value="ECO:0007669"/>
    <property type="project" value="InterPro"/>
</dbReference>
<protein>
    <submittedName>
        <fullName evidence="3">Probable F420-dependent oxidoreductase, Rv3520c family</fullName>
    </submittedName>
</protein>
<dbReference type="STRING" id="587909.SAMN05421810_108148"/>
<keyword evidence="1" id="KW-0560">Oxidoreductase</keyword>
<dbReference type="CDD" id="cd01097">
    <property type="entry name" value="Tetrahydromethanopterin_reductase"/>
    <property type="match status" value="1"/>
</dbReference>
<dbReference type="InterPro" id="IPR036661">
    <property type="entry name" value="Luciferase-like_sf"/>
</dbReference>
<dbReference type="InterPro" id="IPR011251">
    <property type="entry name" value="Luciferase-like_dom"/>
</dbReference>
<evidence type="ECO:0000313" key="3">
    <source>
        <dbReference type="EMBL" id="SFQ50574.1"/>
    </source>
</evidence>
<proteinExistence type="predicted"/>
<evidence type="ECO:0000313" key="4">
    <source>
        <dbReference type="Proteomes" id="UP000198727"/>
    </source>
</evidence>
<feature type="domain" description="Luciferase-like" evidence="2">
    <location>
        <begin position="6"/>
        <end position="322"/>
    </location>
</feature>
<dbReference type="RefSeq" id="WP_092533445.1">
    <property type="nucleotide sequence ID" value="NZ_FOWW01000008.1"/>
</dbReference>
<sequence length="341" mass="37361">MRLGLALGYSGEPMSEVLPAVQAADRVGYDSVWSLEEFGPDGVTILGYLAAKTERIKLGTGVLQVAPRTPALTSMTATTLDALSGQRTLLGLGLSQPWLIEGWHGLPFHHPTDVLREYVTVLRKAIAREGPLEFEGRYYQIPYRGPHARGVSRPLKALYPPPRTEIPIYLGTTGPRNVALTGEIADGWLVGGLYIPEHEKVCLAPLEEGIARAGRRRSDVTIAKVIDVIRDDDLDAARAEVRAVLASYLGPRGVGVRNVHFEQACEMGWEAAAHRVRALFTEGRRKEAAAEVPDELVDQYALLGPLDRIIDRLVAWKESRVDVLVLLTRDVELIEAAQAAL</sequence>
<organism evidence="3 4">
    <name type="scientific">Amycolatopsis arida</name>
    <dbReference type="NCBI Taxonomy" id="587909"/>
    <lineage>
        <taxon>Bacteria</taxon>
        <taxon>Bacillati</taxon>
        <taxon>Actinomycetota</taxon>
        <taxon>Actinomycetes</taxon>
        <taxon>Pseudonocardiales</taxon>
        <taxon>Pseudonocardiaceae</taxon>
        <taxon>Amycolatopsis</taxon>
    </lineage>
</organism>
<dbReference type="Pfam" id="PF00296">
    <property type="entry name" value="Bac_luciferase"/>
    <property type="match status" value="1"/>
</dbReference>
<dbReference type="PANTHER" id="PTHR43244:SF1">
    <property type="entry name" value="5,10-METHYLENETETRAHYDROMETHANOPTERIN REDUCTASE"/>
    <property type="match status" value="1"/>
</dbReference>
<dbReference type="OrthoDB" id="3698858at2"/>
<reference evidence="4" key="1">
    <citation type="submission" date="2016-10" db="EMBL/GenBank/DDBJ databases">
        <authorList>
            <person name="Varghese N."/>
            <person name="Submissions S."/>
        </authorList>
    </citation>
    <scope>NUCLEOTIDE SEQUENCE [LARGE SCALE GENOMIC DNA]</scope>
    <source>
        <strain evidence="4">CGMCC 4.5579</strain>
    </source>
</reference>
<dbReference type="Proteomes" id="UP000198727">
    <property type="component" value="Unassembled WGS sequence"/>
</dbReference>
<evidence type="ECO:0000259" key="2">
    <source>
        <dbReference type="Pfam" id="PF00296"/>
    </source>
</evidence>